<evidence type="ECO:0000313" key="4">
    <source>
        <dbReference type="EMBL" id="ERN18537.1"/>
    </source>
</evidence>
<dbReference type="Pfam" id="PF00249">
    <property type="entry name" value="Myb_DNA-binding"/>
    <property type="match status" value="1"/>
</dbReference>
<dbReference type="STRING" id="13333.U5DAU9"/>
<gene>
    <name evidence="4" type="ORF">AMTR_s00065p00074950</name>
</gene>
<keyword evidence="5" id="KW-1185">Reference proteome</keyword>
<dbReference type="PANTHER" id="PTHR46993">
    <property type="entry name" value="MYB TRANSCRIPTION FACTOR"/>
    <property type="match status" value="1"/>
</dbReference>
<dbReference type="CDD" id="cd11660">
    <property type="entry name" value="SANT_TRF"/>
    <property type="match status" value="1"/>
</dbReference>
<sequence>MEFLLDQRVEDWVINSLICVLPLSDRNLFLKKLILLQRISSDMSKGLITERILDSLEMMSELERGNQVSENFRVSLSDAYVAVAAECSVRFLREESVNSKEYLETLRRIWEERIAHITNEDNGGFVSARLKELRVEFEAAVDQPHSIASLLSAYKYRDALNSLNRLLAVARNEMGPSFLELAAEAACMESGDLLIEGEEGQIMEKVGNDEELADLDAVGMALDNTHKTGVPVNEELSTPSIDMRKRGSFSREEFVLGEHLMEGMVVVESRRNRVLGKEDCIHATMHSTHIKTVFEDPLPDARQTAAQLGQRSTTWTIDRTDESSEDILNQIDVEKRLPLNAETGDKESSMHSQRNQMSGKAKLLHTKTHTNLIEGNKYDRFLTPEVSKVQEALKRSSLNLQTVVEDPLPNALEIAAQLSMESKTDQTVEEGSGETQDQIVAGEHQSVIADKGNEARSMEEVRTEDQGQSHRVPLPRPSLMAWNSTACAQEWDDGSIESLSEESTNHSQGIHLPSPRTRHVSPLRMDEAGKRLMKRKNKKWTLLEEETLREAVNKYGQGNWKLILNCYSEIFDGRTQ</sequence>
<feature type="domain" description="HTH myb-type" evidence="3">
    <location>
        <begin position="532"/>
        <end position="576"/>
    </location>
</feature>
<evidence type="ECO:0000259" key="2">
    <source>
        <dbReference type="PROSITE" id="PS50090"/>
    </source>
</evidence>
<name>U5DAU9_AMBTC</name>
<protein>
    <submittedName>
        <fullName evidence="4">Uncharacterized protein</fullName>
    </submittedName>
</protein>
<dbReference type="InterPro" id="IPR009057">
    <property type="entry name" value="Homeodomain-like_sf"/>
</dbReference>
<dbReference type="eggNOG" id="ENOG502QSW7">
    <property type="taxonomic scope" value="Eukaryota"/>
</dbReference>
<feature type="region of interest" description="Disordered" evidence="1">
    <location>
        <begin position="452"/>
        <end position="477"/>
    </location>
</feature>
<dbReference type="PROSITE" id="PS51294">
    <property type="entry name" value="HTH_MYB"/>
    <property type="match status" value="1"/>
</dbReference>
<dbReference type="Gramene" id="ERN18537">
    <property type="protein sequence ID" value="ERN18537"/>
    <property type="gene ID" value="AMTR_s00065p00074950"/>
</dbReference>
<dbReference type="SUPFAM" id="SSF46689">
    <property type="entry name" value="Homeodomain-like"/>
    <property type="match status" value="1"/>
</dbReference>
<dbReference type="InterPro" id="IPR017930">
    <property type="entry name" value="Myb_dom"/>
</dbReference>
<evidence type="ECO:0000313" key="5">
    <source>
        <dbReference type="Proteomes" id="UP000017836"/>
    </source>
</evidence>
<dbReference type="HOGENOM" id="CLU_022973_0_0_1"/>
<dbReference type="EMBL" id="KI392088">
    <property type="protein sequence ID" value="ERN18537.1"/>
    <property type="molecule type" value="Genomic_DNA"/>
</dbReference>
<feature type="domain" description="Myb-like" evidence="2">
    <location>
        <begin position="532"/>
        <end position="576"/>
    </location>
</feature>
<evidence type="ECO:0000259" key="3">
    <source>
        <dbReference type="PROSITE" id="PS51294"/>
    </source>
</evidence>
<dbReference type="PROSITE" id="PS50090">
    <property type="entry name" value="MYB_LIKE"/>
    <property type="match status" value="1"/>
</dbReference>
<dbReference type="PANTHER" id="PTHR46993:SF6">
    <property type="entry name" value="MYB TRANSCRIPTION FACTOR"/>
    <property type="match status" value="1"/>
</dbReference>
<dbReference type="Proteomes" id="UP000017836">
    <property type="component" value="Unassembled WGS sequence"/>
</dbReference>
<dbReference type="OMA" id="RDNMGHQ"/>
<accession>U5DAU9</accession>
<dbReference type="Gene3D" id="1.10.10.60">
    <property type="entry name" value="Homeodomain-like"/>
    <property type="match status" value="1"/>
</dbReference>
<reference evidence="5" key="1">
    <citation type="journal article" date="2013" name="Science">
        <title>The Amborella genome and the evolution of flowering plants.</title>
        <authorList>
            <consortium name="Amborella Genome Project"/>
        </authorList>
    </citation>
    <scope>NUCLEOTIDE SEQUENCE [LARGE SCALE GENOMIC DNA]</scope>
</reference>
<feature type="non-terminal residue" evidence="4">
    <location>
        <position position="576"/>
    </location>
</feature>
<dbReference type="AlphaFoldDB" id="U5DAU9"/>
<organism evidence="4 5">
    <name type="scientific">Amborella trichopoda</name>
    <dbReference type="NCBI Taxonomy" id="13333"/>
    <lineage>
        <taxon>Eukaryota</taxon>
        <taxon>Viridiplantae</taxon>
        <taxon>Streptophyta</taxon>
        <taxon>Embryophyta</taxon>
        <taxon>Tracheophyta</taxon>
        <taxon>Spermatophyta</taxon>
        <taxon>Magnoliopsida</taxon>
        <taxon>Amborellales</taxon>
        <taxon>Amborellaceae</taxon>
        <taxon>Amborella</taxon>
    </lineage>
</organism>
<evidence type="ECO:0000256" key="1">
    <source>
        <dbReference type="SAM" id="MobiDB-lite"/>
    </source>
</evidence>
<proteinExistence type="predicted"/>
<feature type="region of interest" description="Disordered" evidence="1">
    <location>
        <begin position="501"/>
        <end position="520"/>
    </location>
</feature>
<feature type="compositionally biased region" description="Basic and acidic residues" evidence="1">
    <location>
        <begin position="452"/>
        <end position="468"/>
    </location>
</feature>
<dbReference type="InterPro" id="IPR001005">
    <property type="entry name" value="SANT/Myb"/>
</dbReference>